<dbReference type="EMBL" id="JABWDY010016773">
    <property type="protein sequence ID" value="KAF5195842.1"/>
    <property type="molecule type" value="Genomic_DNA"/>
</dbReference>
<keyword evidence="1" id="KW-1133">Transmembrane helix</keyword>
<name>A0A7J6WIC0_THATH</name>
<gene>
    <name evidence="2" type="ORF">FRX31_014576</name>
</gene>
<keyword evidence="1" id="KW-0472">Membrane</keyword>
<organism evidence="2 3">
    <name type="scientific">Thalictrum thalictroides</name>
    <name type="common">Rue-anemone</name>
    <name type="synonym">Anemone thalictroides</name>
    <dbReference type="NCBI Taxonomy" id="46969"/>
    <lineage>
        <taxon>Eukaryota</taxon>
        <taxon>Viridiplantae</taxon>
        <taxon>Streptophyta</taxon>
        <taxon>Embryophyta</taxon>
        <taxon>Tracheophyta</taxon>
        <taxon>Spermatophyta</taxon>
        <taxon>Magnoliopsida</taxon>
        <taxon>Ranunculales</taxon>
        <taxon>Ranunculaceae</taxon>
        <taxon>Thalictroideae</taxon>
        <taxon>Thalictrum</taxon>
    </lineage>
</organism>
<dbReference type="AlphaFoldDB" id="A0A7J6WIC0"/>
<keyword evidence="3" id="KW-1185">Reference proteome</keyword>
<comment type="caution">
    <text evidence="2">The sequence shown here is derived from an EMBL/GenBank/DDBJ whole genome shotgun (WGS) entry which is preliminary data.</text>
</comment>
<evidence type="ECO:0000313" key="2">
    <source>
        <dbReference type="EMBL" id="KAF5195842.1"/>
    </source>
</evidence>
<dbReference type="Proteomes" id="UP000554482">
    <property type="component" value="Unassembled WGS sequence"/>
</dbReference>
<accession>A0A7J6WIC0</accession>
<evidence type="ECO:0000313" key="3">
    <source>
        <dbReference type="Proteomes" id="UP000554482"/>
    </source>
</evidence>
<protein>
    <submittedName>
        <fullName evidence="2">Uncharacterized protein</fullName>
    </submittedName>
</protein>
<evidence type="ECO:0000256" key="1">
    <source>
        <dbReference type="SAM" id="Phobius"/>
    </source>
</evidence>
<sequence length="105" mass="12431">MLQMVLLVEIWLRKIDNGIFSWIKTFSIHRELIAPITWWKTCAVKIQKIWLENIYNNVLFCPVLLSRGMLYTLSFMYLFCTKMLPICAGICYIVSSFLLMTQLLM</sequence>
<feature type="transmembrane region" description="Helical" evidence="1">
    <location>
        <begin position="83"/>
        <end position="104"/>
    </location>
</feature>
<proteinExistence type="predicted"/>
<reference evidence="2 3" key="1">
    <citation type="submission" date="2020-06" db="EMBL/GenBank/DDBJ databases">
        <title>Transcriptomic and genomic resources for Thalictrum thalictroides and T. hernandezii: Facilitating candidate gene discovery in an emerging model plant lineage.</title>
        <authorList>
            <person name="Arias T."/>
            <person name="Riano-Pachon D.M."/>
            <person name="Di Stilio V.S."/>
        </authorList>
    </citation>
    <scope>NUCLEOTIDE SEQUENCE [LARGE SCALE GENOMIC DNA]</scope>
    <source>
        <strain evidence="3">cv. WT478/WT964</strain>
        <tissue evidence="2">Leaves</tissue>
    </source>
</reference>
<keyword evidence="1" id="KW-0812">Transmembrane</keyword>